<dbReference type="Proteomes" id="UP000243499">
    <property type="component" value="Chromosome 6"/>
</dbReference>
<dbReference type="GO" id="GO:0015297">
    <property type="term" value="F:antiporter activity"/>
    <property type="evidence" value="ECO:0007669"/>
    <property type="project" value="InterPro"/>
</dbReference>
<feature type="transmembrane region" description="Helical" evidence="14">
    <location>
        <begin position="176"/>
        <end position="200"/>
    </location>
</feature>
<feature type="transmembrane region" description="Helical" evidence="14">
    <location>
        <begin position="114"/>
        <end position="133"/>
    </location>
</feature>
<evidence type="ECO:0000256" key="10">
    <source>
        <dbReference type="ARBA" id="ARBA00023136"/>
    </source>
</evidence>
<dbReference type="GO" id="GO:0006885">
    <property type="term" value="P:regulation of pH"/>
    <property type="evidence" value="ECO:0007669"/>
    <property type="project" value="TreeGrafter"/>
</dbReference>
<proteinExistence type="inferred from homology"/>
<keyword evidence="8 14" id="KW-1133">Transmembrane helix</keyword>
<feature type="region of interest" description="Disordered" evidence="13">
    <location>
        <begin position="555"/>
        <end position="574"/>
    </location>
</feature>
<feature type="transmembrane region" description="Helical" evidence="14">
    <location>
        <begin position="324"/>
        <end position="342"/>
    </location>
</feature>
<sequence length="870" mass="94001">MLATLLPELNPLRHLLAGDERALPHFRGQVPGAWLSSTRSGLEGPCRRRRPSDCRGCTMARSLPICPQIDTAVLTRVPGVSLDMLFLVVIQALAVIFLARFLHLFLRRYNQPSAVSQILAGVAVGGMGLRNAIVHVDVDDVEDMYGGYISAARVVYMFLVGLNLDLGALRNATRRCVALAYATVAASLLVAAIVSSGMYGSMMHSPVKTPELLAATLMLALTNTSSITVARVAGELNLTVSENGRLVVAAAIITNLICVVGDGLLSSTTLAREKSEDMYRGSPQIKKGFLALAVAGVAVWRVRPMVTRINKRNAGQHHVRGRDLVTILLTIWFISSFQQLLGFDGMPTSLALGMAFPREGPAARTVADALVPPINGIVLPFYFATIGMRLDYNSMSGAIIVPGMLLTLLGLVGKAVGAAAASSYLNIPVSEALRYSVLLNVKGHVDTMNMKFAKSEGVWAEQALYAMIIGNLISTVIAGPAAAAVLRREKEEYRTRHQAVESLGPEQELRMLACAHGAHAAPGILSLVELLVSAPHEQPAVPLFHFFEVPRDRSARTPYHQQTRDDEDKGGPDAVTQMNRVVDVFSRATGVYFRQVDVVSLGATRDAAVACRGAEDAHAGLVLVPCYKEQRFDGKMACRLEERWKLNAEVLARAPCTVGLLVDRPYRHSGTSFQTPISVAPESGRTLVHPCSDRTVTHVIAAVFLGGPDDREAVSFACRLAEHPAIGLTVFRFVKRSTYDTVTSSASRAYAAGGDELDVEFQEGDVDERFLWRFYENYASRELAMYVEKVVESPADVVETLEGMAGMFSLVVAGRGGRQPVELMAGLERWAEAGSEIGPVAEILASNESLEMGSVLVMQQHTVALTPTSR</sequence>
<protein>
    <submittedName>
        <fullName evidence="17">Uncharacterized protein</fullName>
    </submittedName>
</protein>
<feature type="domain" description="Cation/H+ exchanger transmembrane" evidence="15">
    <location>
        <begin position="95"/>
        <end position="486"/>
    </location>
</feature>
<feature type="transmembrane region" description="Helical" evidence="14">
    <location>
        <begin position="463"/>
        <end position="486"/>
    </location>
</feature>
<feature type="transmembrane region" description="Helical" evidence="14">
    <location>
        <begin position="246"/>
        <end position="265"/>
    </location>
</feature>
<dbReference type="FunFam" id="1.20.1530.20:FF:000019">
    <property type="entry name" value="Cation/H(+) antiporter 1"/>
    <property type="match status" value="1"/>
</dbReference>
<dbReference type="PANTHER" id="PTHR32468">
    <property type="entry name" value="CATION/H + ANTIPORTER"/>
    <property type="match status" value="1"/>
</dbReference>
<evidence type="ECO:0000256" key="13">
    <source>
        <dbReference type="SAM" id="MobiDB-lite"/>
    </source>
</evidence>
<evidence type="ECO:0000256" key="11">
    <source>
        <dbReference type="ARBA" id="ARBA00038341"/>
    </source>
</evidence>
<dbReference type="GO" id="GO:0009941">
    <property type="term" value="C:chloroplast envelope"/>
    <property type="evidence" value="ECO:0007669"/>
    <property type="project" value="UniProtKB-SubCell"/>
</dbReference>
<evidence type="ECO:0000256" key="14">
    <source>
        <dbReference type="SAM" id="Phobius"/>
    </source>
</evidence>
<keyword evidence="6 14" id="KW-0812">Transmembrane</keyword>
<dbReference type="PANTHER" id="PTHR32468:SF31">
    <property type="entry name" value="CATION_H(+) ANTIPORTER 1"/>
    <property type="match status" value="1"/>
</dbReference>
<feature type="transmembrane region" description="Helical" evidence="14">
    <location>
        <begin position="362"/>
        <end position="385"/>
    </location>
</feature>
<dbReference type="GO" id="GO:0006813">
    <property type="term" value="P:potassium ion transport"/>
    <property type="evidence" value="ECO:0007669"/>
    <property type="project" value="UniProtKB-KW"/>
</dbReference>
<evidence type="ECO:0000256" key="8">
    <source>
        <dbReference type="ARBA" id="ARBA00022989"/>
    </source>
</evidence>
<keyword evidence="10 14" id="KW-0472">Membrane</keyword>
<organism evidence="17">
    <name type="scientific">Panicum hallii</name>
    <dbReference type="NCBI Taxonomy" id="206008"/>
    <lineage>
        <taxon>Eukaryota</taxon>
        <taxon>Viridiplantae</taxon>
        <taxon>Streptophyta</taxon>
        <taxon>Embryophyta</taxon>
        <taxon>Tracheophyta</taxon>
        <taxon>Spermatophyta</taxon>
        <taxon>Magnoliopsida</taxon>
        <taxon>Liliopsida</taxon>
        <taxon>Poales</taxon>
        <taxon>Poaceae</taxon>
        <taxon>PACMAD clade</taxon>
        <taxon>Panicoideae</taxon>
        <taxon>Panicodae</taxon>
        <taxon>Paniceae</taxon>
        <taxon>Panicinae</taxon>
        <taxon>Panicum</taxon>
        <taxon>Panicum sect. Panicum</taxon>
    </lineage>
</organism>
<keyword evidence="5" id="KW-0633">Potassium transport</keyword>
<comment type="similarity">
    <text evidence="11">Belongs to the monovalent cation:proton antiporter 2 (CPA2) transporter (TC 2.A.37) family. CHX (TC 2.A.37.4) subfamily.</text>
</comment>
<dbReference type="InterPro" id="IPR038770">
    <property type="entry name" value="Na+/solute_symporter_sf"/>
</dbReference>
<evidence type="ECO:0000313" key="17">
    <source>
        <dbReference type="EMBL" id="PAN36616.1"/>
    </source>
</evidence>
<evidence type="ECO:0000256" key="3">
    <source>
        <dbReference type="ARBA" id="ARBA00004141"/>
    </source>
</evidence>
<dbReference type="Gramene" id="PAN36616">
    <property type="protein sequence ID" value="PAN36616"/>
    <property type="gene ID" value="PAHAL_6G297000"/>
</dbReference>
<feature type="transmembrane region" description="Helical" evidence="14">
    <location>
        <begin position="145"/>
        <end position="164"/>
    </location>
</feature>
<evidence type="ECO:0000256" key="6">
    <source>
        <dbReference type="ARBA" id="ARBA00022692"/>
    </source>
</evidence>
<dbReference type="InterPro" id="IPR006153">
    <property type="entry name" value="Cation/H_exchanger_TM"/>
</dbReference>
<feature type="domain" description="Cation/H(+) antiporter C-terminal" evidence="16">
    <location>
        <begin position="700"/>
        <end position="862"/>
    </location>
</feature>
<dbReference type="Gene3D" id="1.20.1530.20">
    <property type="match status" value="1"/>
</dbReference>
<comment type="function">
    <text evidence="12">May operate as a cation/H(+) antiporter.</text>
</comment>
<dbReference type="Pfam" id="PF00999">
    <property type="entry name" value="Na_H_Exchanger"/>
    <property type="match status" value="1"/>
</dbReference>
<reference evidence="17" key="1">
    <citation type="submission" date="2018-04" db="EMBL/GenBank/DDBJ databases">
        <title>WGS assembly of Panicum hallii.</title>
        <authorList>
            <person name="Lovell J."/>
            <person name="Jenkins J."/>
            <person name="Lowry D."/>
            <person name="Mamidi S."/>
            <person name="Sreedasyam A."/>
            <person name="Weng X."/>
            <person name="Barry K."/>
            <person name="Bonette J."/>
            <person name="Campitelli B."/>
            <person name="Daum C."/>
            <person name="Gordon S."/>
            <person name="Gould B."/>
            <person name="Lipzen A."/>
            <person name="Macqueen A."/>
            <person name="Palacio-Mejia J."/>
            <person name="Plott C."/>
            <person name="Shakirov E."/>
            <person name="Shu S."/>
            <person name="Yoshinaga Y."/>
            <person name="Zane M."/>
            <person name="Rokhsar D."/>
            <person name="Grimwood J."/>
            <person name="Schmutz J."/>
            <person name="Juenger T."/>
        </authorList>
    </citation>
    <scope>NUCLEOTIDE SEQUENCE [LARGE SCALE GENOMIC DNA]</scope>
    <source>
        <strain evidence="17">FIL2</strain>
    </source>
</reference>
<dbReference type="Pfam" id="PF23259">
    <property type="entry name" value="CHX17_C"/>
    <property type="match status" value="1"/>
</dbReference>
<dbReference type="GO" id="GO:0012505">
    <property type="term" value="C:endomembrane system"/>
    <property type="evidence" value="ECO:0007669"/>
    <property type="project" value="TreeGrafter"/>
</dbReference>
<dbReference type="EMBL" id="CM008051">
    <property type="protein sequence ID" value="PAN36616.1"/>
    <property type="molecule type" value="Genomic_DNA"/>
</dbReference>
<dbReference type="InterPro" id="IPR057290">
    <property type="entry name" value="CHX17_C"/>
</dbReference>
<gene>
    <name evidence="17" type="ORF">PAHAL_6G297000</name>
</gene>
<evidence type="ECO:0000256" key="12">
    <source>
        <dbReference type="ARBA" id="ARBA00054890"/>
    </source>
</evidence>
<evidence type="ECO:0000256" key="5">
    <source>
        <dbReference type="ARBA" id="ARBA00022538"/>
    </source>
</evidence>
<evidence type="ECO:0000256" key="2">
    <source>
        <dbReference type="ARBA" id="ARBA00004119"/>
    </source>
</evidence>
<evidence type="ECO:0000256" key="4">
    <source>
        <dbReference type="ARBA" id="ARBA00022448"/>
    </source>
</evidence>
<feature type="transmembrane region" description="Helical" evidence="14">
    <location>
        <begin position="84"/>
        <end position="102"/>
    </location>
</feature>
<keyword evidence="4" id="KW-0813">Transport</keyword>
<feature type="compositionally biased region" description="Basic and acidic residues" evidence="13">
    <location>
        <begin position="562"/>
        <end position="571"/>
    </location>
</feature>
<dbReference type="GO" id="GO:1902600">
    <property type="term" value="P:proton transmembrane transport"/>
    <property type="evidence" value="ECO:0007669"/>
    <property type="project" value="InterPro"/>
</dbReference>
<feature type="transmembrane region" description="Helical" evidence="14">
    <location>
        <begin position="212"/>
        <end position="234"/>
    </location>
</feature>
<accession>A0A2S3I4K4</accession>
<comment type="subcellular location">
    <subcellularLocation>
        <location evidence="3">Membrane</location>
        <topology evidence="3">Multi-pass membrane protein</topology>
    </subcellularLocation>
    <subcellularLocation>
        <location evidence="2">Plastid</location>
        <location evidence="2">Chloroplast envelope</location>
    </subcellularLocation>
</comment>
<dbReference type="GO" id="GO:0016020">
    <property type="term" value="C:membrane"/>
    <property type="evidence" value="ECO:0007669"/>
    <property type="project" value="UniProtKB-SubCell"/>
</dbReference>
<evidence type="ECO:0000259" key="16">
    <source>
        <dbReference type="Pfam" id="PF23259"/>
    </source>
</evidence>
<feature type="transmembrane region" description="Helical" evidence="14">
    <location>
        <begin position="285"/>
        <end position="303"/>
    </location>
</feature>
<evidence type="ECO:0000256" key="7">
    <source>
        <dbReference type="ARBA" id="ARBA00022958"/>
    </source>
</evidence>
<keyword evidence="9" id="KW-0406">Ion transport</keyword>
<comment type="function">
    <text evidence="1">May function as sodium-coupled metabolite transporter across the chloroplast envelope.</text>
</comment>
<evidence type="ECO:0000259" key="15">
    <source>
        <dbReference type="Pfam" id="PF00999"/>
    </source>
</evidence>
<dbReference type="InterPro" id="IPR050794">
    <property type="entry name" value="CPA2_transporter"/>
</dbReference>
<keyword evidence="7" id="KW-0630">Potassium</keyword>
<evidence type="ECO:0000256" key="1">
    <source>
        <dbReference type="ARBA" id="ARBA00003198"/>
    </source>
</evidence>
<evidence type="ECO:0000256" key="9">
    <source>
        <dbReference type="ARBA" id="ARBA00023065"/>
    </source>
</evidence>
<dbReference type="AlphaFoldDB" id="A0A2S3I4K4"/>
<feature type="transmembrane region" description="Helical" evidence="14">
    <location>
        <begin position="397"/>
        <end position="421"/>
    </location>
</feature>
<name>A0A2S3I4K4_9POAL</name>